<dbReference type="SMART" id="SM00343">
    <property type="entry name" value="ZnF_C2HC"/>
    <property type="match status" value="2"/>
</dbReference>
<evidence type="ECO:0000256" key="1">
    <source>
        <dbReference type="PROSITE-ProRule" id="PRU00047"/>
    </source>
</evidence>
<dbReference type="Gene3D" id="4.10.60.10">
    <property type="entry name" value="Zinc finger, CCHC-type"/>
    <property type="match status" value="1"/>
</dbReference>
<organism evidence="3 4">
    <name type="scientific">Parthenolecanium corni</name>
    <dbReference type="NCBI Taxonomy" id="536013"/>
    <lineage>
        <taxon>Eukaryota</taxon>
        <taxon>Metazoa</taxon>
        <taxon>Ecdysozoa</taxon>
        <taxon>Arthropoda</taxon>
        <taxon>Hexapoda</taxon>
        <taxon>Insecta</taxon>
        <taxon>Pterygota</taxon>
        <taxon>Neoptera</taxon>
        <taxon>Paraneoptera</taxon>
        <taxon>Hemiptera</taxon>
        <taxon>Sternorrhyncha</taxon>
        <taxon>Coccoidea</taxon>
        <taxon>Coccidae</taxon>
        <taxon>Parthenolecanium</taxon>
    </lineage>
</organism>
<dbReference type="GO" id="GO:0008270">
    <property type="term" value="F:zinc ion binding"/>
    <property type="evidence" value="ECO:0007669"/>
    <property type="project" value="UniProtKB-KW"/>
</dbReference>
<name>A0AAN9Y1H3_9HEMI</name>
<feature type="domain" description="CCHC-type" evidence="2">
    <location>
        <begin position="188"/>
        <end position="203"/>
    </location>
</feature>
<proteinExistence type="predicted"/>
<sequence length="351" mass="38553">MFSQPMDSLDIPLPIGPPSEDNIFSLSGSPENLVVEPDINFDAVLLERDVDVAVAASDPVEAEGHPVEDEIPAPQPQVIHAKVHEQPPDSRTPLPSPVLDVVGSPSPAALAPADSEVIVVSDDEAPVDAAPPVIELADSPPPAPEPIIVIDLVANAAPVVPAALRTPPVSRRTSRGPPRRPHVPDKPRCFNCQRRGHLGKYCPYPPAVGRPCFNCGLQGHEIASCPTPQPFTHDNHLSALERQQRLQADQLRQLRVRRRLFQAPYTYAHQQMPPVAMWLGPQYPYLPQPPAPVGWAYQVPRWQVPLPYPAIDYPPPPRDPEFSNPEGMIMTFIYFGLVPSILNIKSKLPFW</sequence>
<keyword evidence="4" id="KW-1185">Reference proteome</keyword>
<dbReference type="Proteomes" id="UP001367676">
    <property type="component" value="Unassembled WGS sequence"/>
</dbReference>
<dbReference type="PROSITE" id="PS50158">
    <property type="entry name" value="ZF_CCHC"/>
    <property type="match status" value="2"/>
</dbReference>
<dbReference type="EMBL" id="JBBCAQ010000033">
    <property type="protein sequence ID" value="KAK7582249.1"/>
    <property type="molecule type" value="Genomic_DNA"/>
</dbReference>
<dbReference type="InterPro" id="IPR036875">
    <property type="entry name" value="Znf_CCHC_sf"/>
</dbReference>
<dbReference type="SUPFAM" id="SSF57756">
    <property type="entry name" value="Retrovirus zinc finger-like domains"/>
    <property type="match status" value="1"/>
</dbReference>
<evidence type="ECO:0000313" key="4">
    <source>
        <dbReference type="Proteomes" id="UP001367676"/>
    </source>
</evidence>
<feature type="domain" description="CCHC-type" evidence="2">
    <location>
        <begin position="212"/>
        <end position="226"/>
    </location>
</feature>
<comment type="caution">
    <text evidence="3">The sequence shown here is derived from an EMBL/GenBank/DDBJ whole genome shotgun (WGS) entry which is preliminary data.</text>
</comment>
<dbReference type="InterPro" id="IPR001878">
    <property type="entry name" value="Znf_CCHC"/>
</dbReference>
<keyword evidence="1" id="KW-0863">Zinc-finger</keyword>
<protein>
    <recommendedName>
        <fullName evidence="2">CCHC-type domain-containing protein</fullName>
    </recommendedName>
</protein>
<evidence type="ECO:0000313" key="3">
    <source>
        <dbReference type="EMBL" id="KAK7582249.1"/>
    </source>
</evidence>
<keyword evidence="1" id="KW-0862">Zinc</keyword>
<keyword evidence="1" id="KW-0479">Metal-binding</keyword>
<dbReference type="AlphaFoldDB" id="A0AAN9Y1H3"/>
<gene>
    <name evidence="3" type="ORF">V9T40_013694</name>
</gene>
<evidence type="ECO:0000259" key="2">
    <source>
        <dbReference type="PROSITE" id="PS50158"/>
    </source>
</evidence>
<reference evidence="3 4" key="1">
    <citation type="submission" date="2024-03" db="EMBL/GenBank/DDBJ databases">
        <title>Adaptation during the transition from Ophiocordyceps entomopathogen to insect associate is accompanied by gene loss and intensified selection.</title>
        <authorList>
            <person name="Ward C.M."/>
            <person name="Onetto C.A."/>
            <person name="Borneman A.R."/>
        </authorList>
    </citation>
    <scope>NUCLEOTIDE SEQUENCE [LARGE SCALE GENOMIC DNA]</scope>
    <source>
        <strain evidence="3">AWRI1</strain>
        <tissue evidence="3">Single Adult Female</tissue>
    </source>
</reference>
<dbReference type="GO" id="GO:0003676">
    <property type="term" value="F:nucleic acid binding"/>
    <property type="evidence" value="ECO:0007669"/>
    <property type="project" value="InterPro"/>
</dbReference>
<accession>A0AAN9Y1H3</accession>